<evidence type="ECO:0000313" key="2">
    <source>
        <dbReference type="EMBL" id="MBC8745703.1"/>
    </source>
</evidence>
<keyword evidence="1" id="KW-0812">Transmembrane</keyword>
<dbReference type="RefSeq" id="WP_187632836.1">
    <property type="nucleotide sequence ID" value="NZ_VZQQ01000002.1"/>
</dbReference>
<reference evidence="2 3" key="1">
    <citation type="submission" date="2019-09" db="EMBL/GenBank/DDBJ databases">
        <title>Paraburkholderia podalyriae sp. nov., A South African Podalyria-associated rhizobium.</title>
        <authorList>
            <person name="Mavima L."/>
            <person name="Beukes C.W."/>
            <person name="Palmer M."/>
            <person name="De Meyer S.E."/>
            <person name="James E.K."/>
            <person name="Maluk M."/>
            <person name="Avontuur J.R."/>
            <person name="Chan W.Y."/>
            <person name="Venter S.N."/>
            <person name="Steenkamp E.T."/>
        </authorList>
    </citation>
    <scope>NUCLEOTIDE SEQUENCE [LARGE SCALE GENOMIC DNA]</scope>
    <source>
        <strain evidence="2 3">WC7.3b</strain>
    </source>
</reference>
<feature type="transmembrane region" description="Helical" evidence="1">
    <location>
        <begin position="42"/>
        <end position="63"/>
    </location>
</feature>
<accession>A0ABR7PIT0</accession>
<protein>
    <recommendedName>
        <fullName evidence="4">DUF3325 domain-containing protein</fullName>
    </recommendedName>
</protein>
<feature type="transmembrane region" description="Helical" evidence="1">
    <location>
        <begin position="75"/>
        <end position="93"/>
    </location>
</feature>
<feature type="transmembrane region" description="Helical" evidence="1">
    <location>
        <begin position="6"/>
        <end position="22"/>
    </location>
</feature>
<organism evidence="2 3">
    <name type="scientific">Paraburkholderia podalyriae</name>
    <dbReference type="NCBI Taxonomy" id="1938811"/>
    <lineage>
        <taxon>Bacteria</taxon>
        <taxon>Pseudomonadati</taxon>
        <taxon>Pseudomonadota</taxon>
        <taxon>Betaproteobacteria</taxon>
        <taxon>Burkholderiales</taxon>
        <taxon>Burkholderiaceae</taxon>
        <taxon>Paraburkholderia</taxon>
    </lineage>
</organism>
<evidence type="ECO:0008006" key="4">
    <source>
        <dbReference type="Google" id="ProtNLM"/>
    </source>
</evidence>
<evidence type="ECO:0000313" key="3">
    <source>
        <dbReference type="Proteomes" id="UP000736373"/>
    </source>
</evidence>
<proteinExistence type="predicted"/>
<keyword evidence="3" id="KW-1185">Reference proteome</keyword>
<sequence>MKLIDWTVTLVILLMAIVFFCARRPPTWPHNHRARHIAGTRLLMQAACALWAALLIVTNGLLAVECLAGVRPTPIESFAGIAVLLACSCYWSVRGSRLLRPRQIFAGC</sequence>
<dbReference type="EMBL" id="VZQQ01000002">
    <property type="protein sequence ID" value="MBC8745703.1"/>
    <property type="molecule type" value="Genomic_DNA"/>
</dbReference>
<evidence type="ECO:0000256" key="1">
    <source>
        <dbReference type="SAM" id="Phobius"/>
    </source>
</evidence>
<gene>
    <name evidence="2" type="ORF">F6X42_03345</name>
</gene>
<name>A0ABR7PIT0_9BURK</name>
<comment type="caution">
    <text evidence="2">The sequence shown here is derived from an EMBL/GenBank/DDBJ whole genome shotgun (WGS) entry which is preliminary data.</text>
</comment>
<keyword evidence="1" id="KW-1133">Transmembrane helix</keyword>
<keyword evidence="1" id="KW-0472">Membrane</keyword>
<dbReference type="Proteomes" id="UP000736373">
    <property type="component" value="Unassembled WGS sequence"/>
</dbReference>